<dbReference type="RefSeq" id="WP_139135795.1">
    <property type="nucleotide sequence ID" value="NZ_BMMJ01000022.1"/>
</dbReference>
<evidence type="ECO:0000256" key="1">
    <source>
        <dbReference type="SAM" id="SignalP"/>
    </source>
</evidence>
<dbReference type="AlphaFoldDB" id="A0A1C6VFW7"/>
<feature type="chain" id="PRO_5008748664" description="Lipoprotein" evidence="1">
    <location>
        <begin position="28"/>
        <end position="264"/>
    </location>
</feature>
<sequence length="264" mass="27215">MSARLGPVRRTAGLLTLVLPVCLAACAADRPVTPPPPPGGSVPGDLDAARDELAARAAAAQDRHFTAGYALRTPGHPDRSVTVTSAADGTWRVDVTYQVDPADIDPADTDQVVDVSLAATGDGLYRCVLPSADRLAGCVRLGDPTDVLPHRLDPRVQHPFTDWLAVLTDRRAPLAVSRARPLPGVTGGCYAVESTSAALLPALDPGVYCYQPDGTLTAARTGTGTLTLATPPGPAPATVQLAGPVTDATPLQTGGYGWLSPHPT</sequence>
<reference evidence="2 3" key="1">
    <citation type="submission" date="2016-06" db="EMBL/GenBank/DDBJ databases">
        <authorList>
            <person name="Kjaerup R.B."/>
            <person name="Dalgaard T.S."/>
            <person name="Juul-Madsen H.R."/>
        </authorList>
    </citation>
    <scope>NUCLEOTIDE SEQUENCE [LARGE SCALE GENOMIC DNA]</scope>
    <source>
        <strain evidence="2 3">DSM 45577</strain>
    </source>
</reference>
<proteinExistence type="predicted"/>
<name>A0A1C6VFW7_9ACTN</name>
<feature type="signal peptide" evidence="1">
    <location>
        <begin position="1"/>
        <end position="27"/>
    </location>
</feature>
<evidence type="ECO:0008006" key="4">
    <source>
        <dbReference type="Google" id="ProtNLM"/>
    </source>
</evidence>
<accession>A0A1C6VFW7</accession>
<organism evidence="2 3">
    <name type="scientific">Micromonospora yangpuensis</name>
    <dbReference type="NCBI Taxonomy" id="683228"/>
    <lineage>
        <taxon>Bacteria</taxon>
        <taxon>Bacillati</taxon>
        <taxon>Actinomycetota</taxon>
        <taxon>Actinomycetes</taxon>
        <taxon>Micromonosporales</taxon>
        <taxon>Micromonosporaceae</taxon>
        <taxon>Micromonospora</taxon>
    </lineage>
</organism>
<keyword evidence="3" id="KW-1185">Reference proteome</keyword>
<dbReference type="OrthoDB" id="5184325at2"/>
<dbReference type="STRING" id="683228.GA0070617_5692"/>
<keyword evidence="1" id="KW-0732">Signal</keyword>
<gene>
    <name evidence="2" type="ORF">GA0070617_5692</name>
</gene>
<protein>
    <recommendedName>
        <fullName evidence="4">Lipoprotein</fullName>
    </recommendedName>
</protein>
<evidence type="ECO:0000313" key="2">
    <source>
        <dbReference type="EMBL" id="SCL65199.1"/>
    </source>
</evidence>
<dbReference type="EMBL" id="FMIA01000002">
    <property type="protein sequence ID" value="SCL65199.1"/>
    <property type="molecule type" value="Genomic_DNA"/>
</dbReference>
<dbReference type="Proteomes" id="UP000198937">
    <property type="component" value="Unassembled WGS sequence"/>
</dbReference>
<evidence type="ECO:0000313" key="3">
    <source>
        <dbReference type="Proteomes" id="UP000198937"/>
    </source>
</evidence>